<organism evidence="1 2">
    <name type="scientific">Anoxybacteroides voinovskiense</name>
    <dbReference type="NCBI Taxonomy" id="230470"/>
    <lineage>
        <taxon>Bacteria</taxon>
        <taxon>Bacillati</taxon>
        <taxon>Bacillota</taxon>
        <taxon>Bacilli</taxon>
        <taxon>Bacillales</taxon>
        <taxon>Anoxybacillaceae</taxon>
        <taxon>Anoxybacteroides</taxon>
    </lineage>
</organism>
<evidence type="ECO:0000313" key="1">
    <source>
        <dbReference type="EMBL" id="MBB4074525.1"/>
    </source>
</evidence>
<evidence type="ECO:0000313" key="2">
    <source>
        <dbReference type="Proteomes" id="UP000559598"/>
    </source>
</evidence>
<protein>
    <submittedName>
        <fullName evidence="1">Uncharacterized protein</fullName>
    </submittedName>
</protein>
<reference evidence="1 2" key="1">
    <citation type="submission" date="2020-08" db="EMBL/GenBank/DDBJ databases">
        <title>Genomic Encyclopedia of Type Strains, Phase IV (KMG-IV): sequencing the most valuable type-strain genomes for metagenomic binning, comparative biology and taxonomic classification.</title>
        <authorList>
            <person name="Goeker M."/>
        </authorList>
    </citation>
    <scope>NUCLEOTIDE SEQUENCE [LARGE SCALE GENOMIC DNA]</scope>
    <source>
        <strain evidence="1 2">DSM 17075</strain>
    </source>
</reference>
<gene>
    <name evidence="1" type="ORF">GGR02_002292</name>
</gene>
<name>A0A840DSE0_9BACL</name>
<dbReference type="Proteomes" id="UP000559598">
    <property type="component" value="Unassembled WGS sequence"/>
</dbReference>
<comment type="caution">
    <text evidence="1">The sequence shown here is derived from an EMBL/GenBank/DDBJ whole genome shotgun (WGS) entry which is preliminary data.</text>
</comment>
<accession>A0A840DSE0</accession>
<dbReference type="EMBL" id="JACIDE010000016">
    <property type="protein sequence ID" value="MBB4074525.1"/>
    <property type="molecule type" value="Genomic_DNA"/>
</dbReference>
<keyword evidence="2" id="KW-1185">Reference proteome</keyword>
<proteinExistence type="predicted"/>
<dbReference type="AlphaFoldDB" id="A0A840DSE0"/>
<sequence length="59" mass="6989">MIFARWRSCSREEAGKLVFSQMILCFLVKQWIINTRDIIIKFYIQLSGIAYKNMLEKGS</sequence>